<dbReference type="InterPro" id="IPR007872">
    <property type="entry name" value="DPH_MB_dom"/>
</dbReference>
<feature type="domain" description="J" evidence="12">
    <location>
        <begin position="14"/>
        <end position="88"/>
    </location>
</feature>
<evidence type="ECO:0000256" key="6">
    <source>
        <dbReference type="ARBA" id="ARBA00021797"/>
    </source>
</evidence>
<gene>
    <name evidence="14" type="ORF">VHEMI10523</name>
</gene>
<dbReference type="PROSITE" id="PS51074">
    <property type="entry name" value="DPH_MB"/>
    <property type="match status" value="1"/>
</dbReference>
<name>A0A0A1TIX6_9HYPO</name>
<evidence type="ECO:0000259" key="13">
    <source>
        <dbReference type="PROSITE" id="PS51074"/>
    </source>
</evidence>
<dbReference type="PANTHER" id="PTHR21454">
    <property type="entry name" value="DPH3 HOMOLOG-RELATED"/>
    <property type="match status" value="1"/>
</dbReference>
<dbReference type="EMBL" id="CDHN01000008">
    <property type="protein sequence ID" value="CEJ95019.1"/>
    <property type="molecule type" value="Genomic_DNA"/>
</dbReference>
<dbReference type="GO" id="GO:0005634">
    <property type="term" value="C:nucleus"/>
    <property type="evidence" value="ECO:0007669"/>
    <property type="project" value="UniProtKB-SubCell"/>
</dbReference>
<evidence type="ECO:0000313" key="14">
    <source>
        <dbReference type="EMBL" id="CEJ95019.1"/>
    </source>
</evidence>
<reference evidence="14 15" key="1">
    <citation type="journal article" date="2015" name="Genome Announc.">
        <title>Draft Genome Sequence and Gene Annotation of the Entomopathogenic Fungus Verticillium hemipterigenum.</title>
        <authorList>
            <person name="Horn F."/>
            <person name="Habel A."/>
            <person name="Scharf D.H."/>
            <person name="Dworschak J."/>
            <person name="Brakhage A.A."/>
            <person name="Guthke R."/>
            <person name="Hertweck C."/>
            <person name="Linde J."/>
        </authorList>
    </citation>
    <scope>NUCLEOTIDE SEQUENCE [LARGE SCALE GENOMIC DNA]</scope>
</reference>
<dbReference type="Proteomes" id="UP000039046">
    <property type="component" value="Unassembled WGS sequence"/>
</dbReference>
<evidence type="ECO:0000256" key="5">
    <source>
        <dbReference type="ARBA" id="ARBA00006169"/>
    </source>
</evidence>
<keyword evidence="8" id="KW-0479">Metal-binding</keyword>
<dbReference type="GO" id="GO:0017183">
    <property type="term" value="P:protein histidyl modification to diphthamide"/>
    <property type="evidence" value="ECO:0007669"/>
    <property type="project" value="UniProtKB-UniPathway"/>
</dbReference>
<dbReference type="Gene3D" id="1.10.287.110">
    <property type="entry name" value="DnaJ domain"/>
    <property type="match status" value="1"/>
</dbReference>
<evidence type="ECO:0000256" key="4">
    <source>
        <dbReference type="ARBA" id="ARBA00005156"/>
    </source>
</evidence>
<evidence type="ECO:0000259" key="12">
    <source>
        <dbReference type="PROSITE" id="PS50076"/>
    </source>
</evidence>
<dbReference type="SUPFAM" id="SSF46565">
    <property type="entry name" value="Chaperone J-domain"/>
    <property type="match status" value="1"/>
</dbReference>
<dbReference type="GO" id="GO:0046872">
    <property type="term" value="F:metal ion binding"/>
    <property type="evidence" value="ECO:0007669"/>
    <property type="project" value="UniProtKB-KW"/>
</dbReference>
<protein>
    <recommendedName>
        <fullName evidence="6">Diphthamide biosynthesis protein 4</fullName>
    </recommendedName>
</protein>
<evidence type="ECO:0000256" key="8">
    <source>
        <dbReference type="ARBA" id="ARBA00022723"/>
    </source>
</evidence>
<dbReference type="UniPathway" id="UPA00559"/>
<dbReference type="SUPFAM" id="SSF144217">
    <property type="entry name" value="CSL zinc finger"/>
    <property type="match status" value="1"/>
</dbReference>
<dbReference type="PANTHER" id="PTHR21454:SF46">
    <property type="entry name" value="DIPHTHAMIDE BIOSYNTHESIS PROTEIN 4"/>
    <property type="match status" value="1"/>
</dbReference>
<evidence type="ECO:0000256" key="3">
    <source>
        <dbReference type="ARBA" id="ARBA00004496"/>
    </source>
</evidence>
<sequence length="175" mass="19555">MDGPSLGRPATDATHYQVLNLTASAIENSDAAATLIKRAYHRALLLNHPDKARDSSVKEESLYTVDQISQAFAIISSPAKRAEYDVALRLARNAGNDGELSRFQTGIENVDLDDLEFDEDGERWFRSCRCGNDKGYTFQEQDLEEAQELGELMVGCHDCSLWLKVHFAVLDDDDK</sequence>
<dbReference type="AlphaFoldDB" id="A0A0A1TIX6"/>
<dbReference type="InterPro" id="IPR036671">
    <property type="entry name" value="DPH_MB_sf"/>
</dbReference>
<keyword evidence="15" id="KW-1185">Reference proteome</keyword>
<dbReference type="InterPro" id="IPR044248">
    <property type="entry name" value="DPH3/4-like"/>
</dbReference>
<evidence type="ECO:0000256" key="1">
    <source>
        <dbReference type="ARBA" id="ARBA00003474"/>
    </source>
</evidence>
<dbReference type="STRING" id="1531966.A0A0A1TIX6"/>
<dbReference type="HOGENOM" id="CLU_017633_7_0_1"/>
<evidence type="ECO:0000256" key="11">
    <source>
        <dbReference type="ARBA" id="ARBA00023242"/>
    </source>
</evidence>
<evidence type="ECO:0000313" key="15">
    <source>
        <dbReference type="Proteomes" id="UP000039046"/>
    </source>
</evidence>
<evidence type="ECO:0000256" key="7">
    <source>
        <dbReference type="ARBA" id="ARBA00022490"/>
    </source>
</evidence>
<comment type="similarity">
    <text evidence="5">Belongs to the DPH4 family.</text>
</comment>
<dbReference type="CDD" id="cd06257">
    <property type="entry name" value="DnaJ"/>
    <property type="match status" value="1"/>
</dbReference>
<feature type="domain" description="DPH-type MB" evidence="13">
    <location>
        <begin position="106"/>
        <end position="168"/>
    </location>
</feature>
<dbReference type="InterPro" id="IPR001623">
    <property type="entry name" value="DnaJ_domain"/>
</dbReference>
<organism evidence="14 15">
    <name type="scientific">[Torrubiella] hemipterigena</name>
    <dbReference type="NCBI Taxonomy" id="1531966"/>
    <lineage>
        <taxon>Eukaryota</taxon>
        <taxon>Fungi</taxon>
        <taxon>Dikarya</taxon>
        <taxon>Ascomycota</taxon>
        <taxon>Pezizomycotina</taxon>
        <taxon>Sordariomycetes</taxon>
        <taxon>Hypocreomycetidae</taxon>
        <taxon>Hypocreales</taxon>
        <taxon>Clavicipitaceae</taxon>
        <taxon>Clavicipitaceae incertae sedis</taxon>
        <taxon>'Torrubiella' clade</taxon>
    </lineage>
</organism>
<accession>A0A0A1TIX6</accession>
<proteinExistence type="inferred from homology"/>
<dbReference type="OrthoDB" id="10260625at2759"/>
<evidence type="ECO:0000256" key="2">
    <source>
        <dbReference type="ARBA" id="ARBA00004123"/>
    </source>
</evidence>
<comment type="pathway">
    <text evidence="4">Protein modification; peptidyl-diphthamide biosynthesis.</text>
</comment>
<comment type="function">
    <text evidence="1">Required for the first step of diphthamide biosynthesis, the transfer of 3-amino-3-carboxypropyl from S-adenosyl-L-methionine to a histidine residue. Diphthamide is a post-translational modification of histidine which occurs in elongation factor 2.</text>
</comment>
<keyword evidence="7" id="KW-0963">Cytoplasm</keyword>
<dbReference type="GO" id="GO:0005737">
    <property type="term" value="C:cytoplasm"/>
    <property type="evidence" value="ECO:0007669"/>
    <property type="project" value="UniProtKB-SubCell"/>
</dbReference>
<dbReference type="Gene3D" id="3.10.660.10">
    <property type="entry name" value="DPH Zinc finger"/>
    <property type="match status" value="1"/>
</dbReference>
<keyword evidence="10" id="KW-0408">Iron</keyword>
<dbReference type="InterPro" id="IPR036869">
    <property type="entry name" value="J_dom_sf"/>
</dbReference>
<keyword evidence="9" id="KW-0862">Zinc</keyword>
<evidence type="ECO:0000256" key="9">
    <source>
        <dbReference type="ARBA" id="ARBA00022833"/>
    </source>
</evidence>
<dbReference type="Pfam" id="PF05207">
    <property type="entry name" value="Zn_ribbon_CSL"/>
    <property type="match status" value="1"/>
</dbReference>
<dbReference type="PROSITE" id="PS50076">
    <property type="entry name" value="DNAJ_2"/>
    <property type="match status" value="1"/>
</dbReference>
<evidence type="ECO:0000256" key="10">
    <source>
        <dbReference type="ARBA" id="ARBA00023004"/>
    </source>
</evidence>
<comment type="subcellular location">
    <subcellularLocation>
        <location evidence="3">Cytoplasm</location>
    </subcellularLocation>
    <subcellularLocation>
        <location evidence="2">Nucleus</location>
    </subcellularLocation>
</comment>
<dbReference type="Pfam" id="PF00226">
    <property type="entry name" value="DnaJ"/>
    <property type="match status" value="1"/>
</dbReference>
<dbReference type="SMART" id="SM00271">
    <property type="entry name" value="DnaJ"/>
    <property type="match status" value="1"/>
</dbReference>
<keyword evidence="11" id="KW-0539">Nucleus</keyword>